<keyword evidence="4" id="KW-1185">Reference proteome</keyword>
<dbReference type="PANTHER" id="PTHR33645:SF11">
    <property type="entry name" value="AMINOPEPTIDASE (DUF3754)"/>
    <property type="match status" value="1"/>
</dbReference>
<dbReference type="OrthoDB" id="445083at2"/>
<evidence type="ECO:0000313" key="4">
    <source>
        <dbReference type="Proteomes" id="UP000317429"/>
    </source>
</evidence>
<reference evidence="3 4" key="1">
    <citation type="submission" date="2019-02" db="EMBL/GenBank/DDBJ databases">
        <title>Deep-cultivation of Planctomycetes and their phenomic and genomic characterization uncovers novel biology.</title>
        <authorList>
            <person name="Wiegand S."/>
            <person name="Jogler M."/>
            <person name="Boedeker C."/>
            <person name="Pinto D."/>
            <person name="Vollmers J."/>
            <person name="Rivas-Marin E."/>
            <person name="Kohn T."/>
            <person name="Peeters S.H."/>
            <person name="Heuer A."/>
            <person name="Rast P."/>
            <person name="Oberbeckmann S."/>
            <person name="Bunk B."/>
            <person name="Jeske O."/>
            <person name="Meyerdierks A."/>
            <person name="Storesund J.E."/>
            <person name="Kallscheuer N."/>
            <person name="Luecker S."/>
            <person name="Lage O.M."/>
            <person name="Pohl T."/>
            <person name="Merkel B.J."/>
            <person name="Hornburger P."/>
            <person name="Mueller R.-W."/>
            <person name="Bruemmer F."/>
            <person name="Labrenz M."/>
            <person name="Spormann A.M."/>
            <person name="Op den Camp H."/>
            <person name="Overmann J."/>
            <person name="Amann R."/>
            <person name="Jetten M.S.M."/>
            <person name="Mascher T."/>
            <person name="Medema M.H."/>
            <person name="Devos D.P."/>
            <person name="Kaster A.-K."/>
            <person name="Ovreas L."/>
            <person name="Rohde M."/>
            <person name="Galperin M.Y."/>
            <person name="Jogler C."/>
        </authorList>
    </citation>
    <scope>NUCLEOTIDE SEQUENCE [LARGE SCALE GENOMIC DNA]</scope>
    <source>
        <strain evidence="3 4">Pla175</strain>
    </source>
</reference>
<proteinExistence type="predicted"/>
<name>A0A518DJJ1_9BACT</name>
<feature type="region of interest" description="Disordered" evidence="1">
    <location>
        <begin position="1"/>
        <end position="22"/>
    </location>
</feature>
<keyword evidence="2" id="KW-0812">Transmembrane</keyword>
<evidence type="ECO:0008006" key="5">
    <source>
        <dbReference type="Google" id="ProtNLM"/>
    </source>
</evidence>
<protein>
    <recommendedName>
        <fullName evidence="5">DUF3754 domain-containing protein</fullName>
    </recommendedName>
</protein>
<dbReference type="EMBL" id="CP036291">
    <property type="protein sequence ID" value="QDU91643.1"/>
    <property type="molecule type" value="Genomic_DNA"/>
</dbReference>
<sequence>MQAMQPGEPPLTSDPTSTITWERPDDRFIPVRADDLARALVDQAAYFHAEPGPLSDALAAIGRVIDQETAGFQNDIDERYTDFNPDRDTRPVDNPCDVQTAENLAGLMRRLRHLLDKANYQQLSEVDIEAVVRQASRRKIRVRINPERVELIEIWIRGRHETLGCHRTWRHPIKGVEDRIPVFRRMAVVARLKEDPHVLVKLFKDIPQSEVEALLPHAEVTMTLLDRAKLVGGSAGALGAMGMKLAKLAVLAGALGQIFWVVLVGVITILLRTFFGYRNVRKDRDWRRTRTLYFQNLANNGAAVHAILATVKQEEFKEALLAYTFCLKHRPTPWTSQTLREAIEAFLAERFSVQVDFDINDAIETLNRLGLWAHRGELRTLLPEEAVRHADAHAENGLSVAYHSTLSEGLGASS</sequence>
<feature type="transmembrane region" description="Helical" evidence="2">
    <location>
        <begin position="248"/>
        <end position="275"/>
    </location>
</feature>
<keyword evidence="2" id="KW-0472">Membrane</keyword>
<dbReference type="PANTHER" id="PTHR33645">
    <property type="entry name" value="AMINOPEPTIDASE (DUF3754)"/>
    <property type="match status" value="1"/>
</dbReference>
<accession>A0A518DJJ1</accession>
<dbReference type="KEGG" id="pnd:Pla175_50730"/>
<dbReference type="InterPro" id="IPR022227">
    <property type="entry name" value="DUF3754"/>
</dbReference>
<evidence type="ECO:0000313" key="3">
    <source>
        <dbReference type="EMBL" id="QDU91643.1"/>
    </source>
</evidence>
<dbReference type="AlphaFoldDB" id="A0A518DJJ1"/>
<dbReference type="Proteomes" id="UP000317429">
    <property type="component" value="Chromosome"/>
</dbReference>
<evidence type="ECO:0000256" key="2">
    <source>
        <dbReference type="SAM" id="Phobius"/>
    </source>
</evidence>
<dbReference type="Pfam" id="PF12576">
    <property type="entry name" value="DUF3754"/>
    <property type="match status" value="1"/>
</dbReference>
<keyword evidence="2" id="KW-1133">Transmembrane helix</keyword>
<evidence type="ECO:0000256" key="1">
    <source>
        <dbReference type="SAM" id="MobiDB-lite"/>
    </source>
</evidence>
<organism evidence="3 4">
    <name type="scientific">Pirellulimonas nuda</name>
    <dbReference type="NCBI Taxonomy" id="2528009"/>
    <lineage>
        <taxon>Bacteria</taxon>
        <taxon>Pseudomonadati</taxon>
        <taxon>Planctomycetota</taxon>
        <taxon>Planctomycetia</taxon>
        <taxon>Pirellulales</taxon>
        <taxon>Lacipirellulaceae</taxon>
        <taxon>Pirellulimonas</taxon>
    </lineage>
</organism>
<gene>
    <name evidence="3" type="ORF">Pla175_50730</name>
</gene>